<gene>
    <name evidence="1" type="ORF">SUZIE_182800</name>
</gene>
<dbReference type="Gene3D" id="2.80.10.50">
    <property type="match status" value="1"/>
</dbReference>
<reference evidence="1" key="1">
    <citation type="submission" date="2020-03" db="EMBL/GenBank/DDBJ databases">
        <title>Studies in the Genomics of Life Span.</title>
        <authorList>
            <person name="Glass D."/>
        </authorList>
    </citation>
    <scope>NUCLEOTIDE SEQUENCE</scope>
    <source>
        <strain evidence="1">SUZIE</strain>
        <tissue evidence="1">Muscle</tissue>
    </source>
</reference>
<dbReference type="EMBL" id="JAATJV010400023">
    <property type="protein sequence ID" value="MBZ3885409.1"/>
    <property type="molecule type" value="Genomic_DNA"/>
</dbReference>
<dbReference type="Proteomes" id="UP001166674">
    <property type="component" value="Unassembled WGS sequence"/>
</dbReference>
<comment type="caution">
    <text evidence="1">The sequence shown here is derived from an EMBL/GenBank/DDBJ whole genome shotgun (WGS) entry which is preliminary data.</text>
</comment>
<keyword evidence="2" id="KW-1185">Reference proteome</keyword>
<accession>A0AA41N7U9</accession>
<name>A0AA41N7U9_SCICA</name>
<evidence type="ECO:0000313" key="1">
    <source>
        <dbReference type="EMBL" id="MBZ3885409.1"/>
    </source>
</evidence>
<dbReference type="AlphaFoldDB" id="A0AA41N7U9"/>
<proteinExistence type="predicted"/>
<evidence type="ECO:0000313" key="2">
    <source>
        <dbReference type="Proteomes" id="UP001166674"/>
    </source>
</evidence>
<dbReference type="InterPro" id="IPR008996">
    <property type="entry name" value="IL1/FGF"/>
</dbReference>
<protein>
    <submittedName>
        <fullName evidence="1">Uncharacterized protein</fullName>
    </submittedName>
</protein>
<sequence>MESAANPGYFIYTSKIPKQPAGMTKELGKENNTHFQFQNANVDINSTQCG</sequence>
<organism evidence="1 2">
    <name type="scientific">Sciurus carolinensis</name>
    <name type="common">Eastern gray squirrel</name>
    <dbReference type="NCBI Taxonomy" id="30640"/>
    <lineage>
        <taxon>Eukaryota</taxon>
        <taxon>Metazoa</taxon>
        <taxon>Chordata</taxon>
        <taxon>Craniata</taxon>
        <taxon>Vertebrata</taxon>
        <taxon>Euteleostomi</taxon>
        <taxon>Mammalia</taxon>
        <taxon>Eutheria</taxon>
        <taxon>Euarchontoglires</taxon>
        <taxon>Glires</taxon>
        <taxon>Rodentia</taxon>
        <taxon>Sciuromorpha</taxon>
        <taxon>Sciuridae</taxon>
        <taxon>Sciurinae</taxon>
        <taxon>Sciurini</taxon>
        <taxon>Sciurus</taxon>
    </lineage>
</organism>
<dbReference type="SUPFAM" id="SSF50353">
    <property type="entry name" value="Cytokine"/>
    <property type="match status" value="1"/>
</dbReference>